<evidence type="ECO:0000256" key="3">
    <source>
        <dbReference type="ARBA" id="ARBA00023125"/>
    </source>
</evidence>
<dbReference type="PANTHER" id="PTHR43214:SF24">
    <property type="entry name" value="TRANSCRIPTIONAL REGULATORY PROTEIN NARL-RELATED"/>
    <property type="match status" value="1"/>
</dbReference>
<sequence>MNIRVLVADDQPLIRAGIAALLHAEPDIEVVAATDGGPDAVKGAATHLPDVVLLDLPADDDGIGVETIGRLVGDGARYCPQRPVRVLGMTAGYHPQLAWRALAAGAAGFLLKSKPPELLLGAVRAIAEAGAWLDLIVLRDMLVELACRPAGGPNPSRLVARLTGREREVLVLLAYGLGNSEIAARLFLSDATVRTHIGRILMKLQCRDRTRAVIVAYRSGLVRIDGGDGP</sequence>
<dbReference type="CDD" id="cd17535">
    <property type="entry name" value="REC_NarL-like"/>
    <property type="match status" value="1"/>
</dbReference>
<dbReference type="RefSeq" id="WP_317793841.1">
    <property type="nucleotide sequence ID" value="NZ_AP028461.1"/>
</dbReference>
<protein>
    <submittedName>
        <fullName evidence="8">LuxR C-terminal-related transcriptional regulator</fullName>
    </submittedName>
</protein>
<gene>
    <name evidence="8" type="ORF">ACFQ5G_02675</name>
</gene>
<dbReference type="SMART" id="SM00448">
    <property type="entry name" value="REC"/>
    <property type="match status" value="1"/>
</dbReference>
<dbReference type="PANTHER" id="PTHR43214">
    <property type="entry name" value="TWO-COMPONENT RESPONSE REGULATOR"/>
    <property type="match status" value="1"/>
</dbReference>
<feature type="domain" description="HTH luxR-type" evidence="6">
    <location>
        <begin position="155"/>
        <end position="220"/>
    </location>
</feature>
<keyword evidence="9" id="KW-1185">Reference proteome</keyword>
<dbReference type="InterPro" id="IPR058245">
    <property type="entry name" value="NreC/VraR/RcsB-like_REC"/>
</dbReference>
<evidence type="ECO:0000256" key="2">
    <source>
        <dbReference type="ARBA" id="ARBA00023015"/>
    </source>
</evidence>
<proteinExistence type="predicted"/>
<dbReference type="InterPro" id="IPR011006">
    <property type="entry name" value="CheY-like_superfamily"/>
</dbReference>
<dbReference type="InterPro" id="IPR000792">
    <property type="entry name" value="Tscrpt_reg_LuxR_C"/>
</dbReference>
<keyword evidence="3" id="KW-0238">DNA-binding</keyword>
<evidence type="ECO:0000259" key="7">
    <source>
        <dbReference type="PROSITE" id="PS50110"/>
    </source>
</evidence>
<reference evidence="9" key="1">
    <citation type="journal article" date="2019" name="Int. J. Syst. Evol. Microbiol.">
        <title>The Global Catalogue of Microorganisms (GCM) 10K type strain sequencing project: providing services to taxonomists for standard genome sequencing and annotation.</title>
        <authorList>
            <consortium name="The Broad Institute Genomics Platform"/>
            <consortium name="The Broad Institute Genome Sequencing Center for Infectious Disease"/>
            <person name="Wu L."/>
            <person name="Ma J."/>
        </authorList>
    </citation>
    <scope>NUCLEOTIDE SEQUENCE [LARGE SCALE GENOMIC DNA]</scope>
    <source>
        <strain evidence="9">CCM 7526</strain>
    </source>
</reference>
<evidence type="ECO:0000256" key="5">
    <source>
        <dbReference type="PROSITE-ProRule" id="PRU00169"/>
    </source>
</evidence>
<organism evidence="8 9">
    <name type="scientific">Actinoplanes sichuanensis</name>
    <dbReference type="NCBI Taxonomy" id="512349"/>
    <lineage>
        <taxon>Bacteria</taxon>
        <taxon>Bacillati</taxon>
        <taxon>Actinomycetota</taxon>
        <taxon>Actinomycetes</taxon>
        <taxon>Micromonosporales</taxon>
        <taxon>Micromonosporaceae</taxon>
        <taxon>Actinoplanes</taxon>
    </lineage>
</organism>
<evidence type="ECO:0000256" key="1">
    <source>
        <dbReference type="ARBA" id="ARBA00022553"/>
    </source>
</evidence>
<dbReference type="CDD" id="cd06170">
    <property type="entry name" value="LuxR_C_like"/>
    <property type="match status" value="1"/>
</dbReference>
<keyword evidence="2" id="KW-0805">Transcription regulation</keyword>
<dbReference type="Pfam" id="PF00072">
    <property type="entry name" value="Response_reg"/>
    <property type="match status" value="1"/>
</dbReference>
<dbReference type="PROSITE" id="PS50043">
    <property type="entry name" value="HTH_LUXR_2"/>
    <property type="match status" value="1"/>
</dbReference>
<dbReference type="SMART" id="SM00421">
    <property type="entry name" value="HTH_LUXR"/>
    <property type="match status" value="1"/>
</dbReference>
<dbReference type="Proteomes" id="UP001597183">
    <property type="component" value="Unassembled WGS sequence"/>
</dbReference>
<evidence type="ECO:0000313" key="8">
    <source>
        <dbReference type="EMBL" id="MFD1364243.1"/>
    </source>
</evidence>
<name>A0ABW4A265_9ACTN</name>
<evidence type="ECO:0000313" key="9">
    <source>
        <dbReference type="Proteomes" id="UP001597183"/>
    </source>
</evidence>
<dbReference type="SUPFAM" id="SSF46894">
    <property type="entry name" value="C-terminal effector domain of the bipartite response regulators"/>
    <property type="match status" value="1"/>
</dbReference>
<comment type="caution">
    <text evidence="8">The sequence shown here is derived from an EMBL/GenBank/DDBJ whole genome shotgun (WGS) entry which is preliminary data.</text>
</comment>
<dbReference type="PRINTS" id="PR00038">
    <property type="entry name" value="HTHLUXR"/>
</dbReference>
<dbReference type="InterPro" id="IPR001789">
    <property type="entry name" value="Sig_transdc_resp-reg_receiver"/>
</dbReference>
<feature type="modified residue" description="4-aspartylphosphate" evidence="5">
    <location>
        <position position="55"/>
    </location>
</feature>
<dbReference type="EMBL" id="JBHTMK010000004">
    <property type="protein sequence ID" value="MFD1364243.1"/>
    <property type="molecule type" value="Genomic_DNA"/>
</dbReference>
<dbReference type="InterPro" id="IPR039420">
    <property type="entry name" value="WalR-like"/>
</dbReference>
<dbReference type="Pfam" id="PF00196">
    <property type="entry name" value="GerE"/>
    <property type="match status" value="1"/>
</dbReference>
<dbReference type="SUPFAM" id="SSF52172">
    <property type="entry name" value="CheY-like"/>
    <property type="match status" value="1"/>
</dbReference>
<dbReference type="PROSITE" id="PS50110">
    <property type="entry name" value="RESPONSE_REGULATORY"/>
    <property type="match status" value="1"/>
</dbReference>
<accession>A0ABW4A265</accession>
<feature type="domain" description="Response regulatory" evidence="7">
    <location>
        <begin position="4"/>
        <end position="127"/>
    </location>
</feature>
<dbReference type="InterPro" id="IPR016032">
    <property type="entry name" value="Sig_transdc_resp-reg_C-effctor"/>
</dbReference>
<keyword evidence="4" id="KW-0804">Transcription</keyword>
<dbReference type="Gene3D" id="3.40.50.2300">
    <property type="match status" value="1"/>
</dbReference>
<evidence type="ECO:0000256" key="4">
    <source>
        <dbReference type="ARBA" id="ARBA00023163"/>
    </source>
</evidence>
<evidence type="ECO:0000259" key="6">
    <source>
        <dbReference type="PROSITE" id="PS50043"/>
    </source>
</evidence>
<dbReference type="PROSITE" id="PS00622">
    <property type="entry name" value="HTH_LUXR_1"/>
    <property type="match status" value="1"/>
</dbReference>
<keyword evidence="1 5" id="KW-0597">Phosphoprotein</keyword>